<evidence type="ECO:0000313" key="7">
    <source>
        <dbReference type="Proteomes" id="UP000516305"/>
    </source>
</evidence>
<feature type="domain" description="MRM3-like substrate binding" evidence="5">
    <location>
        <begin position="8"/>
        <end position="56"/>
    </location>
</feature>
<dbReference type="GO" id="GO:0008173">
    <property type="term" value="F:RNA methyltransferase activity"/>
    <property type="evidence" value="ECO:0007669"/>
    <property type="project" value="InterPro"/>
</dbReference>
<organism evidence="6 7">
    <name type="scientific">Croceimicrobium hydrocarbonivorans</name>
    <dbReference type="NCBI Taxonomy" id="2761580"/>
    <lineage>
        <taxon>Bacteria</taxon>
        <taxon>Pseudomonadati</taxon>
        <taxon>Bacteroidota</taxon>
        <taxon>Flavobacteriia</taxon>
        <taxon>Flavobacteriales</taxon>
        <taxon>Owenweeksiaceae</taxon>
        <taxon>Croceimicrobium</taxon>
    </lineage>
</organism>
<dbReference type="SUPFAM" id="SSF55315">
    <property type="entry name" value="L30e-like"/>
    <property type="match status" value="1"/>
</dbReference>
<gene>
    <name evidence="6" type="ORF">H4K34_03215</name>
</gene>
<comment type="similarity">
    <text evidence="1">Belongs to the class IV-like SAM-binding methyltransferase superfamily. RNA methyltransferase TrmH family.</text>
</comment>
<evidence type="ECO:0000259" key="4">
    <source>
        <dbReference type="Pfam" id="PF00588"/>
    </source>
</evidence>
<keyword evidence="2 6" id="KW-0489">Methyltransferase</keyword>
<feature type="domain" description="tRNA/rRNA methyltransferase SpoU type" evidence="4">
    <location>
        <begin position="92"/>
        <end position="229"/>
    </location>
</feature>
<proteinExistence type="inferred from homology"/>
<dbReference type="SUPFAM" id="SSF75217">
    <property type="entry name" value="alpha/beta knot"/>
    <property type="match status" value="1"/>
</dbReference>
<dbReference type="GO" id="GO:0003723">
    <property type="term" value="F:RNA binding"/>
    <property type="evidence" value="ECO:0007669"/>
    <property type="project" value="InterPro"/>
</dbReference>
<accession>A0A7H0VGL7</accession>
<dbReference type="Gene3D" id="3.40.1280.10">
    <property type="match status" value="1"/>
</dbReference>
<evidence type="ECO:0000256" key="2">
    <source>
        <dbReference type="ARBA" id="ARBA00022603"/>
    </source>
</evidence>
<dbReference type="AlphaFoldDB" id="A0A7H0VGL7"/>
<dbReference type="InterPro" id="IPR029064">
    <property type="entry name" value="Ribosomal_eL30-like_sf"/>
</dbReference>
<dbReference type="InterPro" id="IPR053888">
    <property type="entry name" value="MRM3-like_sub_bind"/>
</dbReference>
<dbReference type="InterPro" id="IPR001537">
    <property type="entry name" value="SpoU_MeTrfase"/>
</dbReference>
<sequence length="234" mass="26195">MPSLSAQKLIRKLRQRKHRWQEQLFVAEGPKLVQDLLDSGLKAHSIWSTVDFPEAEFIEPELLQKLSQLSTSNELIALFPFPDYKTQQLNRLLILDGINDPGNLGTLLRTADWFGFEKVICTNGTTDIYNAKAVQSTMGSLARLDIEYASIEEILSQYPEHQFLVADMEGQSFQEMESSQISKLALVMGSESHGPSQEWLQRAEKITIAKGSNSQIDSLNVGIAAGILMQHFAS</sequence>
<dbReference type="Proteomes" id="UP000516305">
    <property type="component" value="Chromosome"/>
</dbReference>
<dbReference type="InterPro" id="IPR029026">
    <property type="entry name" value="tRNA_m1G_MTases_N"/>
</dbReference>
<evidence type="ECO:0000259" key="5">
    <source>
        <dbReference type="Pfam" id="PF22435"/>
    </source>
</evidence>
<dbReference type="Pfam" id="PF00588">
    <property type="entry name" value="SpoU_methylase"/>
    <property type="match status" value="1"/>
</dbReference>
<dbReference type="GO" id="GO:0032259">
    <property type="term" value="P:methylation"/>
    <property type="evidence" value="ECO:0007669"/>
    <property type="project" value="UniProtKB-KW"/>
</dbReference>
<dbReference type="KEGG" id="chyd:H4K34_03215"/>
<dbReference type="Pfam" id="PF22435">
    <property type="entry name" value="MRM3-like_sub_bind"/>
    <property type="match status" value="1"/>
</dbReference>
<dbReference type="InterPro" id="IPR029028">
    <property type="entry name" value="Alpha/beta_knot_MTases"/>
</dbReference>
<dbReference type="EMBL" id="CP060139">
    <property type="protein sequence ID" value="QNR24865.1"/>
    <property type="molecule type" value="Genomic_DNA"/>
</dbReference>
<evidence type="ECO:0000313" key="6">
    <source>
        <dbReference type="EMBL" id="QNR24865.1"/>
    </source>
</evidence>
<dbReference type="GO" id="GO:0006396">
    <property type="term" value="P:RNA processing"/>
    <property type="evidence" value="ECO:0007669"/>
    <property type="project" value="InterPro"/>
</dbReference>
<dbReference type="RefSeq" id="WP_210759392.1">
    <property type="nucleotide sequence ID" value="NZ_CP060139.1"/>
</dbReference>
<evidence type="ECO:0000256" key="1">
    <source>
        <dbReference type="ARBA" id="ARBA00007228"/>
    </source>
</evidence>
<keyword evidence="7" id="KW-1185">Reference proteome</keyword>
<dbReference type="PANTHER" id="PTHR43191">
    <property type="entry name" value="RRNA METHYLTRANSFERASE 3"/>
    <property type="match status" value="1"/>
</dbReference>
<dbReference type="Gene3D" id="3.30.1330.30">
    <property type="match status" value="1"/>
</dbReference>
<dbReference type="InterPro" id="IPR051259">
    <property type="entry name" value="rRNA_Methyltransferase"/>
</dbReference>
<protein>
    <submittedName>
        <fullName evidence="6">RNA methyltransferase</fullName>
    </submittedName>
</protein>
<name>A0A7H0VGL7_9FLAO</name>
<evidence type="ECO:0000256" key="3">
    <source>
        <dbReference type="ARBA" id="ARBA00022679"/>
    </source>
</evidence>
<keyword evidence="3 6" id="KW-0808">Transferase</keyword>
<reference evidence="6 7" key="1">
    <citation type="submission" date="2020-08" db="EMBL/GenBank/DDBJ databases">
        <title>Croceimicrobium hydrocarbonivorans gen. nov., sp. nov., a novel marine bacterium isolated from a bacterial consortium that degrades polyethylene terephthalate.</title>
        <authorList>
            <person name="Liu R."/>
        </authorList>
    </citation>
    <scope>NUCLEOTIDE SEQUENCE [LARGE SCALE GENOMIC DNA]</scope>
    <source>
        <strain evidence="6 7">A20-9</strain>
    </source>
</reference>
<dbReference type="PANTHER" id="PTHR43191:SF2">
    <property type="entry name" value="RRNA METHYLTRANSFERASE 3, MITOCHONDRIAL"/>
    <property type="match status" value="1"/>
</dbReference>